<keyword evidence="11" id="KW-1185">Reference proteome</keyword>
<comment type="subunit">
    <text evidence="8">Homodimer.</text>
</comment>
<evidence type="ECO:0000256" key="5">
    <source>
        <dbReference type="ARBA" id="ARBA00023154"/>
    </source>
</evidence>
<evidence type="ECO:0000313" key="11">
    <source>
        <dbReference type="Proteomes" id="UP000256845"/>
    </source>
</evidence>
<dbReference type="GO" id="GO:0005829">
    <property type="term" value="C:cytosol"/>
    <property type="evidence" value="ECO:0007669"/>
    <property type="project" value="TreeGrafter"/>
</dbReference>
<comment type="caution">
    <text evidence="10">The sequence shown here is derived from an EMBL/GenBank/DDBJ whole genome shotgun (WGS) entry which is preliminary data.</text>
</comment>
<feature type="active site" evidence="9">
    <location>
        <position position="73"/>
    </location>
</feature>
<dbReference type="HAMAP" id="MF_00197">
    <property type="entry name" value="DAP_epimerase"/>
    <property type="match status" value="1"/>
</dbReference>
<feature type="active site" description="Proton donor" evidence="8">
    <location>
        <position position="73"/>
    </location>
</feature>
<dbReference type="Pfam" id="PF01678">
    <property type="entry name" value="DAP_epimerase"/>
    <property type="match status" value="2"/>
</dbReference>
<evidence type="ECO:0000256" key="2">
    <source>
        <dbReference type="ARBA" id="ARBA00010219"/>
    </source>
</evidence>
<feature type="site" description="Could be important to modulate the pK values of the two catalytic cysteine residues" evidence="8">
    <location>
        <position position="156"/>
    </location>
</feature>
<dbReference type="UniPathway" id="UPA00034">
    <property type="reaction ID" value="UER00025"/>
</dbReference>
<organism evidence="10 11">
    <name type="scientific">Aestuariispira insulae</name>
    <dbReference type="NCBI Taxonomy" id="1461337"/>
    <lineage>
        <taxon>Bacteria</taxon>
        <taxon>Pseudomonadati</taxon>
        <taxon>Pseudomonadota</taxon>
        <taxon>Alphaproteobacteria</taxon>
        <taxon>Rhodospirillales</taxon>
        <taxon>Kiloniellaceae</taxon>
        <taxon>Aestuariispira</taxon>
    </lineage>
</organism>
<dbReference type="InterPro" id="IPR001653">
    <property type="entry name" value="DAP_epimerase_DapF"/>
</dbReference>
<reference evidence="10 11" key="1">
    <citation type="submission" date="2018-07" db="EMBL/GenBank/DDBJ databases">
        <title>Genomic Encyclopedia of Type Strains, Phase III (KMG-III): the genomes of soil and plant-associated and newly described type strains.</title>
        <authorList>
            <person name="Whitman W."/>
        </authorList>
    </citation>
    <scope>NUCLEOTIDE SEQUENCE [LARGE SCALE GENOMIC DNA]</scope>
    <source>
        <strain evidence="10 11">CECT 8488</strain>
    </source>
</reference>
<comment type="function">
    <text evidence="8">Catalyzes the stereoinversion of LL-2,6-diaminopimelate (L,L-DAP) to meso-diaminopimelate (meso-DAP), a precursor of L-lysine and an essential component of the bacterial peptidoglycan.</text>
</comment>
<name>A0A3D9HGK2_9PROT</name>
<keyword evidence="8" id="KW-0963">Cytoplasm</keyword>
<comment type="similarity">
    <text evidence="2 8">Belongs to the diaminopimelate epimerase family.</text>
</comment>
<dbReference type="NCBIfam" id="TIGR00652">
    <property type="entry name" value="DapF"/>
    <property type="match status" value="1"/>
</dbReference>
<keyword evidence="5 8" id="KW-0457">Lysine biosynthesis</keyword>
<proteinExistence type="inferred from homology"/>
<dbReference type="Proteomes" id="UP000256845">
    <property type="component" value="Unassembled WGS sequence"/>
</dbReference>
<dbReference type="GO" id="GO:0009089">
    <property type="term" value="P:lysine biosynthetic process via diaminopimelate"/>
    <property type="evidence" value="ECO:0007669"/>
    <property type="project" value="UniProtKB-UniRule"/>
</dbReference>
<dbReference type="PROSITE" id="PS01326">
    <property type="entry name" value="DAP_EPIMERASE"/>
    <property type="match status" value="1"/>
</dbReference>
<evidence type="ECO:0000256" key="8">
    <source>
        <dbReference type="HAMAP-Rule" id="MF_00197"/>
    </source>
</evidence>
<comment type="pathway">
    <text evidence="1 8">Amino-acid biosynthesis; L-lysine biosynthesis via DAP pathway; DL-2,6-diaminopimelate from LL-2,6-diaminopimelate: step 1/1.</text>
</comment>
<feature type="active site" description="Proton acceptor" evidence="8">
    <location>
        <position position="214"/>
    </location>
</feature>
<keyword evidence="6 8" id="KW-0413">Isomerase</keyword>
<evidence type="ECO:0000256" key="4">
    <source>
        <dbReference type="ARBA" id="ARBA00022605"/>
    </source>
</evidence>
<protein>
    <recommendedName>
        <fullName evidence="3 8">Diaminopimelate epimerase</fullName>
        <shortName evidence="8">DAP epimerase</shortName>
        <ecNumber evidence="3 8">5.1.1.7</ecNumber>
    </recommendedName>
    <alternativeName>
        <fullName evidence="8">PLP-independent amino acid racemase</fullName>
    </alternativeName>
</protein>
<evidence type="ECO:0000256" key="1">
    <source>
        <dbReference type="ARBA" id="ARBA00005196"/>
    </source>
</evidence>
<dbReference type="GO" id="GO:0008837">
    <property type="term" value="F:diaminopimelate epimerase activity"/>
    <property type="evidence" value="ECO:0007669"/>
    <property type="project" value="UniProtKB-UniRule"/>
</dbReference>
<comment type="catalytic activity">
    <reaction evidence="7 8">
        <text>(2S,6S)-2,6-diaminopimelate = meso-2,6-diaminopimelate</text>
        <dbReference type="Rhea" id="RHEA:15393"/>
        <dbReference type="ChEBI" id="CHEBI:57609"/>
        <dbReference type="ChEBI" id="CHEBI:57791"/>
        <dbReference type="EC" id="5.1.1.7"/>
    </reaction>
</comment>
<accession>A0A3D9HGK2</accession>
<gene>
    <name evidence="8" type="primary">dapF</name>
    <name evidence="10" type="ORF">DFP90_108145</name>
</gene>
<keyword evidence="4 8" id="KW-0028">Amino-acid biosynthesis</keyword>
<feature type="binding site" evidence="8">
    <location>
        <position position="187"/>
    </location>
    <ligand>
        <name>substrate</name>
    </ligand>
</feature>
<dbReference type="RefSeq" id="WP_115937745.1">
    <property type="nucleotide sequence ID" value="NZ_QRDW01000008.1"/>
</dbReference>
<feature type="binding site" evidence="8">
    <location>
        <position position="45"/>
    </location>
    <ligand>
        <name>substrate</name>
    </ligand>
</feature>
<dbReference type="OrthoDB" id="9805408at2"/>
<feature type="binding site" evidence="8">
    <location>
        <begin position="215"/>
        <end position="216"/>
    </location>
    <ligand>
        <name>substrate</name>
    </ligand>
</feature>
<dbReference type="PANTHER" id="PTHR31689">
    <property type="entry name" value="DIAMINOPIMELATE EPIMERASE, CHLOROPLASTIC"/>
    <property type="match status" value="1"/>
</dbReference>
<evidence type="ECO:0000256" key="9">
    <source>
        <dbReference type="PROSITE-ProRule" id="PRU10125"/>
    </source>
</evidence>
<feature type="binding site" evidence="8">
    <location>
        <begin position="74"/>
        <end position="75"/>
    </location>
    <ligand>
        <name>substrate</name>
    </ligand>
</feature>
<feature type="binding site" evidence="8">
    <location>
        <position position="12"/>
    </location>
    <ligand>
        <name>substrate</name>
    </ligand>
</feature>
<feature type="site" description="Could be important to modulate the pK values of the two catalytic cysteine residues" evidence="8">
    <location>
        <position position="205"/>
    </location>
</feature>
<dbReference type="Gene3D" id="3.10.310.10">
    <property type="entry name" value="Diaminopimelate Epimerase, Chain A, domain 1"/>
    <property type="match status" value="2"/>
</dbReference>
<feature type="binding site" evidence="8">
    <location>
        <position position="64"/>
    </location>
    <ligand>
        <name>substrate</name>
    </ligand>
</feature>
<dbReference type="EMBL" id="QRDW01000008">
    <property type="protein sequence ID" value="RED48126.1"/>
    <property type="molecule type" value="Genomic_DNA"/>
</dbReference>
<comment type="subcellular location">
    <subcellularLocation>
        <location evidence="8">Cytoplasm</location>
    </subcellularLocation>
</comment>
<dbReference type="SUPFAM" id="SSF54506">
    <property type="entry name" value="Diaminopimelate epimerase-like"/>
    <property type="match status" value="2"/>
</dbReference>
<dbReference type="EC" id="5.1.1.7" evidence="3 8"/>
<sequence>MIPFRKMHGLGNDFVVIDNRHGQWSLTTDQVRLVSDRRFGVGCDQLIIMEAVEGDADLFMRIYNPDGSESGACGNATRCVASLAMKERGLDQVLIKTRRGNLHATAAEAGDITVDMGNALIDWRDVPLSEEMDTLSLPIQLGSLENPVAVGMGNPHCVFFVEDADSLPLEKLGPQVEHHPLFPERTNVELATIRPNGSIRLRVWERGAGKTLACGSGACATLVAAVRRGLSARQAEIELDGGVLKMQWLENGHVLMTGAVATAFIGELDL</sequence>
<dbReference type="AlphaFoldDB" id="A0A3D9HGK2"/>
<feature type="binding site" evidence="8">
    <location>
        <begin position="205"/>
        <end position="206"/>
    </location>
    <ligand>
        <name>substrate</name>
    </ligand>
</feature>
<evidence type="ECO:0000313" key="10">
    <source>
        <dbReference type="EMBL" id="RED48126.1"/>
    </source>
</evidence>
<evidence type="ECO:0000256" key="7">
    <source>
        <dbReference type="ARBA" id="ARBA00051712"/>
    </source>
</evidence>
<evidence type="ECO:0000256" key="6">
    <source>
        <dbReference type="ARBA" id="ARBA00023235"/>
    </source>
</evidence>
<dbReference type="InterPro" id="IPR018510">
    <property type="entry name" value="DAP_epimerase_AS"/>
</dbReference>
<feature type="binding site" evidence="8">
    <location>
        <position position="154"/>
    </location>
    <ligand>
        <name>substrate</name>
    </ligand>
</feature>
<dbReference type="PANTHER" id="PTHR31689:SF0">
    <property type="entry name" value="DIAMINOPIMELATE EPIMERASE"/>
    <property type="match status" value="1"/>
</dbReference>
<evidence type="ECO:0000256" key="3">
    <source>
        <dbReference type="ARBA" id="ARBA00013080"/>
    </source>
</evidence>